<reference evidence="7 8" key="1">
    <citation type="submission" date="2021-01" db="EMBL/GenBank/DDBJ databases">
        <title>Whole genome shotgun sequence of Catellatospora coxensis NBRC 107359.</title>
        <authorList>
            <person name="Komaki H."/>
            <person name="Tamura T."/>
        </authorList>
    </citation>
    <scope>NUCLEOTIDE SEQUENCE [LARGE SCALE GENOMIC DNA]</scope>
    <source>
        <strain evidence="7 8">NBRC 107359</strain>
    </source>
</reference>
<keyword evidence="1" id="KW-0805">Transcription regulation</keyword>
<evidence type="ECO:0000256" key="4">
    <source>
        <dbReference type="SAM" id="MobiDB-lite"/>
    </source>
</evidence>
<dbReference type="PANTHER" id="PTHR30136">
    <property type="entry name" value="HELIX-TURN-HELIX TRANSCRIPTIONAL REGULATOR, ICLR FAMILY"/>
    <property type="match status" value="1"/>
</dbReference>
<dbReference type="EMBL" id="BONI01000141">
    <property type="protein sequence ID" value="GIG11496.1"/>
    <property type="molecule type" value="Genomic_DNA"/>
</dbReference>
<dbReference type="InterPro" id="IPR014757">
    <property type="entry name" value="Tscrpt_reg_IclR_C"/>
</dbReference>
<evidence type="ECO:0000259" key="6">
    <source>
        <dbReference type="PROSITE" id="PS51078"/>
    </source>
</evidence>
<dbReference type="PROSITE" id="PS51077">
    <property type="entry name" value="HTH_ICLR"/>
    <property type="match status" value="1"/>
</dbReference>
<protein>
    <recommendedName>
        <fullName evidence="9">IclR family transcriptional regulator</fullName>
    </recommendedName>
</protein>
<sequence length="276" mass="29240">MPRSASSAVDKALDLIEAVARADRPLRLGELAQAVGLHRATAYRVLLDLVARGWVQRAGEHYLPGSVALQVSRAAASRSLAALCRPVLEALAERTAMMVNLQVLEADRSRVVDVVRPSRLEMISDLRDEALPVHRFAGPLALVAQLDERARGPYLTVAQAAGHPLDGLLADLARVRDTGFALEHGRNDKVIGSMSRAVTAPGGAPLCAVTLVGPDAEFAEPRLPELAHALAEATTTLAATLTAPAVTAPGGDPREPRPKRADASRPDRPSAEGTRR</sequence>
<dbReference type="Gene3D" id="3.30.450.40">
    <property type="match status" value="1"/>
</dbReference>
<feature type="region of interest" description="Disordered" evidence="4">
    <location>
        <begin position="241"/>
        <end position="276"/>
    </location>
</feature>
<dbReference type="AlphaFoldDB" id="A0A8J3LAI8"/>
<dbReference type="PANTHER" id="PTHR30136:SF35">
    <property type="entry name" value="HTH-TYPE TRANSCRIPTIONAL REGULATOR RV1719"/>
    <property type="match status" value="1"/>
</dbReference>
<feature type="domain" description="HTH iclR-type" evidence="5">
    <location>
        <begin position="6"/>
        <end position="66"/>
    </location>
</feature>
<dbReference type="Pfam" id="PF01614">
    <property type="entry name" value="IclR_C"/>
    <property type="match status" value="1"/>
</dbReference>
<evidence type="ECO:0000256" key="2">
    <source>
        <dbReference type="ARBA" id="ARBA00023125"/>
    </source>
</evidence>
<evidence type="ECO:0000256" key="1">
    <source>
        <dbReference type="ARBA" id="ARBA00023015"/>
    </source>
</evidence>
<dbReference type="Proteomes" id="UP000630887">
    <property type="component" value="Unassembled WGS sequence"/>
</dbReference>
<feature type="domain" description="IclR-ED" evidence="6">
    <location>
        <begin position="67"/>
        <end position="243"/>
    </location>
</feature>
<dbReference type="SUPFAM" id="SSF46785">
    <property type="entry name" value="Winged helix' DNA-binding domain"/>
    <property type="match status" value="1"/>
</dbReference>
<gene>
    <name evidence="7" type="ORF">Cco03nite_81960</name>
</gene>
<comment type="caution">
    <text evidence="7">The sequence shown here is derived from an EMBL/GenBank/DDBJ whole genome shotgun (WGS) entry which is preliminary data.</text>
</comment>
<keyword evidence="8" id="KW-1185">Reference proteome</keyword>
<dbReference type="RefSeq" id="WP_203699440.1">
    <property type="nucleotide sequence ID" value="NZ_BAAALC010000016.1"/>
</dbReference>
<accession>A0A8J3LAI8</accession>
<dbReference type="GO" id="GO:0003677">
    <property type="term" value="F:DNA binding"/>
    <property type="evidence" value="ECO:0007669"/>
    <property type="project" value="UniProtKB-KW"/>
</dbReference>
<dbReference type="Gene3D" id="1.10.10.10">
    <property type="entry name" value="Winged helix-like DNA-binding domain superfamily/Winged helix DNA-binding domain"/>
    <property type="match status" value="1"/>
</dbReference>
<dbReference type="SMART" id="SM00346">
    <property type="entry name" value="HTH_ICLR"/>
    <property type="match status" value="1"/>
</dbReference>
<dbReference type="InterPro" id="IPR036390">
    <property type="entry name" value="WH_DNA-bd_sf"/>
</dbReference>
<dbReference type="InterPro" id="IPR050707">
    <property type="entry name" value="HTH_MetabolicPath_Reg"/>
</dbReference>
<feature type="compositionally biased region" description="Basic and acidic residues" evidence="4">
    <location>
        <begin position="252"/>
        <end position="276"/>
    </location>
</feature>
<keyword evidence="2" id="KW-0238">DNA-binding</keyword>
<dbReference type="InterPro" id="IPR005471">
    <property type="entry name" value="Tscrpt_reg_IclR_N"/>
</dbReference>
<evidence type="ECO:0000313" key="8">
    <source>
        <dbReference type="Proteomes" id="UP000630887"/>
    </source>
</evidence>
<dbReference type="InterPro" id="IPR036388">
    <property type="entry name" value="WH-like_DNA-bd_sf"/>
</dbReference>
<evidence type="ECO:0000313" key="7">
    <source>
        <dbReference type="EMBL" id="GIG11496.1"/>
    </source>
</evidence>
<dbReference type="PROSITE" id="PS51078">
    <property type="entry name" value="ICLR_ED"/>
    <property type="match status" value="1"/>
</dbReference>
<name>A0A8J3LAI8_9ACTN</name>
<dbReference type="GO" id="GO:0045892">
    <property type="term" value="P:negative regulation of DNA-templated transcription"/>
    <property type="evidence" value="ECO:0007669"/>
    <property type="project" value="TreeGrafter"/>
</dbReference>
<evidence type="ECO:0000256" key="3">
    <source>
        <dbReference type="ARBA" id="ARBA00023163"/>
    </source>
</evidence>
<evidence type="ECO:0000259" key="5">
    <source>
        <dbReference type="PROSITE" id="PS51077"/>
    </source>
</evidence>
<evidence type="ECO:0008006" key="9">
    <source>
        <dbReference type="Google" id="ProtNLM"/>
    </source>
</evidence>
<dbReference type="GO" id="GO:0003700">
    <property type="term" value="F:DNA-binding transcription factor activity"/>
    <property type="evidence" value="ECO:0007669"/>
    <property type="project" value="TreeGrafter"/>
</dbReference>
<dbReference type="Pfam" id="PF09339">
    <property type="entry name" value="HTH_IclR"/>
    <property type="match status" value="1"/>
</dbReference>
<dbReference type="InterPro" id="IPR029016">
    <property type="entry name" value="GAF-like_dom_sf"/>
</dbReference>
<keyword evidence="3" id="KW-0804">Transcription</keyword>
<organism evidence="7 8">
    <name type="scientific">Catellatospora coxensis</name>
    <dbReference type="NCBI Taxonomy" id="310354"/>
    <lineage>
        <taxon>Bacteria</taxon>
        <taxon>Bacillati</taxon>
        <taxon>Actinomycetota</taxon>
        <taxon>Actinomycetes</taxon>
        <taxon>Micromonosporales</taxon>
        <taxon>Micromonosporaceae</taxon>
        <taxon>Catellatospora</taxon>
    </lineage>
</organism>
<dbReference type="SUPFAM" id="SSF55781">
    <property type="entry name" value="GAF domain-like"/>
    <property type="match status" value="1"/>
</dbReference>
<proteinExistence type="predicted"/>